<accession>A0AAV9THE5</accession>
<reference evidence="1 2" key="1">
    <citation type="submission" date="2023-04" db="EMBL/GenBank/DDBJ databases">
        <title>Colletotrichum tabacum stain YC1 causing leaf anthracnose on Nicotiana tabacum(L.) cv.</title>
        <authorList>
            <person name="Ji Z."/>
            <person name="Wang M."/>
            <person name="Zhang J."/>
            <person name="Wang N."/>
            <person name="Zhou Z."/>
        </authorList>
    </citation>
    <scope>NUCLEOTIDE SEQUENCE [LARGE SCALE GENOMIC DNA]</scope>
    <source>
        <strain evidence="1 2">YC1</strain>
    </source>
</reference>
<keyword evidence="2" id="KW-1185">Reference proteome</keyword>
<dbReference type="Proteomes" id="UP001327957">
    <property type="component" value="Unassembled WGS sequence"/>
</dbReference>
<comment type="caution">
    <text evidence="1">The sequence shown here is derived from an EMBL/GenBank/DDBJ whole genome shotgun (WGS) entry which is preliminary data.</text>
</comment>
<protein>
    <submittedName>
        <fullName evidence="1">Uncharacterized protein</fullName>
    </submittedName>
</protein>
<dbReference type="AlphaFoldDB" id="A0AAV9THE5"/>
<name>A0AAV9THE5_9PEZI</name>
<dbReference type="EMBL" id="JASAOK010000021">
    <property type="protein sequence ID" value="KAK6221469.1"/>
    <property type="molecule type" value="Genomic_DNA"/>
</dbReference>
<organism evidence="1 2">
    <name type="scientific">Colletotrichum tabaci</name>
    <dbReference type="NCBI Taxonomy" id="1209068"/>
    <lineage>
        <taxon>Eukaryota</taxon>
        <taxon>Fungi</taxon>
        <taxon>Dikarya</taxon>
        <taxon>Ascomycota</taxon>
        <taxon>Pezizomycotina</taxon>
        <taxon>Sordariomycetes</taxon>
        <taxon>Hypocreomycetidae</taxon>
        <taxon>Glomerellales</taxon>
        <taxon>Glomerellaceae</taxon>
        <taxon>Colletotrichum</taxon>
        <taxon>Colletotrichum destructivum species complex</taxon>
    </lineage>
</organism>
<evidence type="ECO:0000313" key="1">
    <source>
        <dbReference type="EMBL" id="KAK6221469.1"/>
    </source>
</evidence>
<gene>
    <name evidence="1" type="ORF">QIS74_04762</name>
</gene>
<proteinExistence type="predicted"/>
<sequence length="40" mass="4175">MDSNDSDGSVRSHITVAVTPEDLAVACTADSRKLLAVLCL</sequence>
<evidence type="ECO:0000313" key="2">
    <source>
        <dbReference type="Proteomes" id="UP001327957"/>
    </source>
</evidence>